<dbReference type="Gene3D" id="1.10.10.10">
    <property type="entry name" value="Winged helix-like DNA-binding domain superfamily/Winged helix DNA-binding domain"/>
    <property type="match status" value="1"/>
</dbReference>
<dbReference type="PROSITE" id="PS51071">
    <property type="entry name" value="HTH_RPIR"/>
    <property type="match status" value="1"/>
</dbReference>
<dbReference type="EMBL" id="BSOP01000017">
    <property type="protein sequence ID" value="GLR50814.1"/>
    <property type="molecule type" value="Genomic_DNA"/>
</dbReference>
<keyword evidence="3" id="KW-1185">Reference proteome</keyword>
<dbReference type="InterPro" id="IPR000281">
    <property type="entry name" value="HTH_RpiR"/>
</dbReference>
<sequence>MNARDPRPSFGGREFGEGGDVSKRILKLVRSDDLRRSKSDRLIAHYIERNIAELPFETARSIAQRLQVSPMTIGRYLRRMGFDGLDELKSELRRGGSNPAWEVKGPVASLEQDRKEGKLLAGLIQQQIDNLGQIYAITSAPEWQQTIDALIGATEVYVAAYQNVRGIAQYFASQLSYTRPRVQFVDGLNGTYAELLDGSVEGRLLFLHDVRRFAAKARPLALEARRAGVKVVLLTDEFCPWGPEVSDICLIVPGSHGPLWDGAATMTAVMDLMLSNIIVLKGDEVSERVDTLTHLQDVFGDFES</sequence>
<protein>
    <submittedName>
        <fullName evidence="2">RpiR family transcriptional regulator</fullName>
    </submittedName>
</protein>
<feature type="domain" description="HTH rpiR-type" evidence="1">
    <location>
        <begin position="23"/>
        <end position="99"/>
    </location>
</feature>
<dbReference type="Proteomes" id="UP001156702">
    <property type="component" value="Unassembled WGS sequence"/>
</dbReference>
<evidence type="ECO:0000313" key="2">
    <source>
        <dbReference type="EMBL" id="GLR50814.1"/>
    </source>
</evidence>
<evidence type="ECO:0000313" key="3">
    <source>
        <dbReference type="Proteomes" id="UP001156702"/>
    </source>
</evidence>
<accession>A0ABQ5ZJ56</accession>
<dbReference type="PANTHER" id="PTHR30514">
    <property type="entry name" value="GLUCOKINASE"/>
    <property type="match status" value="1"/>
</dbReference>
<reference evidence="3" key="1">
    <citation type="journal article" date="2019" name="Int. J. Syst. Evol. Microbiol.">
        <title>The Global Catalogue of Microorganisms (GCM) 10K type strain sequencing project: providing services to taxonomists for standard genome sequencing and annotation.</title>
        <authorList>
            <consortium name="The Broad Institute Genomics Platform"/>
            <consortium name="The Broad Institute Genome Sequencing Center for Infectious Disease"/>
            <person name="Wu L."/>
            <person name="Ma J."/>
        </authorList>
    </citation>
    <scope>NUCLEOTIDE SEQUENCE [LARGE SCALE GENOMIC DNA]</scope>
    <source>
        <strain evidence="3">NBRC 102122</strain>
    </source>
</reference>
<dbReference type="SUPFAM" id="SSF46689">
    <property type="entry name" value="Homeodomain-like"/>
    <property type="match status" value="1"/>
</dbReference>
<dbReference type="SUPFAM" id="SSF53697">
    <property type="entry name" value="SIS domain"/>
    <property type="match status" value="1"/>
</dbReference>
<proteinExistence type="predicted"/>
<dbReference type="InterPro" id="IPR047640">
    <property type="entry name" value="RpiR-like"/>
</dbReference>
<dbReference type="Pfam" id="PF01418">
    <property type="entry name" value="HTH_6"/>
    <property type="match status" value="1"/>
</dbReference>
<dbReference type="Gene3D" id="3.40.50.10490">
    <property type="entry name" value="Glucose-6-phosphate isomerase like protein, domain 1"/>
    <property type="match status" value="1"/>
</dbReference>
<gene>
    <name evidence="2" type="ORF">GCM10007923_20220</name>
</gene>
<evidence type="ECO:0000259" key="1">
    <source>
        <dbReference type="PROSITE" id="PS51071"/>
    </source>
</evidence>
<organism evidence="2 3">
    <name type="scientific">Shinella yambaruensis</name>
    <dbReference type="NCBI Taxonomy" id="415996"/>
    <lineage>
        <taxon>Bacteria</taxon>
        <taxon>Pseudomonadati</taxon>
        <taxon>Pseudomonadota</taxon>
        <taxon>Alphaproteobacteria</taxon>
        <taxon>Hyphomicrobiales</taxon>
        <taxon>Rhizobiaceae</taxon>
        <taxon>Shinella</taxon>
    </lineage>
</organism>
<name>A0ABQ5ZJ56_9HYPH</name>
<dbReference type="InterPro" id="IPR009057">
    <property type="entry name" value="Homeodomain-like_sf"/>
</dbReference>
<comment type="caution">
    <text evidence="2">The sequence shown here is derived from an EMBL/GenBank/DDBJ whole genome shotgun (WGS) entry which is preliminary data.</text>
</comment>
<dbReference type="PANTHER" id="PTHR30514:SF18">
    <property type="entry name" value="RPIR-FAMILY TRANSCRIPTIONAL REGULATOR"/>
    <property type="match status" value="1"/>
</dbReference>
<dbReference type="InterPro" id="IPR046348">
    <property type="entry name" value="SIS_dom_sf"/>
</dbReference>
<dbReference type="InterPro" id="IPR036388">
    <property type="entry name" value="WH-like_DNA-bd_sf"/>
</dbReference>